<dbReference type="Proteomes" id="UP000282551">
    <property type="component" value="Chromosome"/>
</dbReference>
<organism evidence="5 6">
    <name type="scientific">Mycolicibacterium chitae</name>
    <name type="common">Mycobacterium chitae</name>
    <dbReference type="NCBI Taxonomy" id="1792"/>
    <lineage>
        <taxon>Bacteria</taxon>
        <taxon>Bacillati</taxon>
        <taxon>Actinomycetota</taxon>
        <taxon>Actinomycetes</taxon>
        <taxon>Mycobacteriales</taxon>
        <taxon>Mycobacteriaceae</taxon>
        <taxon>Mycolicibacterium</taxon>
    </lineage>
</organism>
<feature type="compositionally biased region" description="Pro residues" evidence="1">
    <location>
        <begin position="506"/>
        <end position="520"/>
    </location>
</feature>
<feature type="region of interest" description="Disordered" evidence="1">
    <location>
        <begin position="407"/>
        <end position="554"/>
    </location>
</feature>
<dbReference type="PANTHER" id="PTHR33371:SF16">
    <property type="entry name" value="MCE-FAMILY PROTEIN MCE3F"/>
    <property type="match status" value="1"/>
</dbReference>
<protein>
    <submittedName>
        <fullName evidence="5">MCE family protein</fullName>
    </submittedName>
</protein>
<dbReference type="InterPro" id="IPR052336">
    <property type="entry name" value="MlaD_Phospholipid_Transporter"/>
</dbReference>
<feature type="domain" description="Mammalian cell entry C-terminal" evidence="4">
    <location>
        <begin position="120"/>
        <end position="288"/>
    </location>
</feature>
<dbReference type="Pfam" id="PF11887">
    <property type="entry name" value="Mce4_CUP1"/>
    <property type="match status" value="1"/>
</dbReference>
<evidence type="ECO:0000313" key="5">
    <source>
        <dbReference type="EMBL" id="VEG47069.1"/>
    </source>
</evidence>
<accession>A0A3S4SZ80</accession>
<dbReference type="NCBIfam" id="TIGR00996">
    <property type="entry name" value="Mtu_fam_mce"/>
    <property type="match status" value="1"/>
</dbReference>
<evidence type="ECO:0000259" key="3">
    <source>
        <dbReference type="Pfam" id="PF02470"/>
    </source>
</evidence>
<feature type="transmembrane region" description="Helical" evidence="2">
    <location>
        <begin position="12"/>
        <end position="31"/>
    </location>
</feature>
<keyword evidence="6" id="KW-1185">Reference proteome</keyword>
<gene>
    <name evidence="5" type="ORF">NCTC10485_01416</name>
</gene>
<feature type="domain" description="Mce/MlaD" evidence="3">
    <location>
        <begin position="41"/>
        <end position="113"/>
    </location>
</feature>
<proteinExistence type="predicted"/>
<dbReference type="RefSeq" id="WP_126333071.1">
    <property type="nucleotide sequence ID" value="NZ_AP022604.1"/>
</dbReference>
<evidence type="ECO:0000256" key="1">
    <source>
        <dbReference type="SAM" id="MobiDB-lite"/>
    </source>
</evidence>
<dbReference type="GO" id="GO:0005576">
    <property type="term" value="C:extracellular region"/>
    <property type="evidence" value="ECO:0007669"/>
    <property type="project" value="TreeGrafter"/>
</dbReference>
<evidence type="ECO:0000256" key="2">
    <source>
        <dbReference type="SAM" id="Phobius"/>
    </source>
</evidence>
<dbReference type="InterPro" id="IPR005693">
    <property type="entry name" value="Mce"/>
</dbReference>
<dbReference type="EMBL" id="LR134355">
    <property type="protein sequence ID" value="VEG47069.1"/>
    <property type="molecule type" value="Genomic_DNA"/>
</dbReference>
<dbReference type="Pfam" id="PF02470">
    <property type="entry name" value="MlaD"/>
    <property type="match status" value="1"/>
</dbReference>
<reference evidence="5 6" key="1">
    <citation type="submission" date="2018-12" db="EMBL/GenBank/DDBJ databases">
        <authorList>
            <consortium name="Pathogen Informatics"/>
        </authorList>
    </citation>
    <scope>NUCLEOTIDE SEQUENCE [LARGE SCALE GENOMIC DNA]</scope>
    <source>
        <strain evidence="5 6">NCTC10485</strain>
    </source>
</reference>
<sequence>MLTRFVRTQLILFTIASIVGVAVMLFAYMQLPTLLGVGRLTVKMDLPATGGLYQFSNVTYRGSQIGKVTSVELTETGARATLSLDRSPKVPADLQAHVLSMSAVGEQYVDLQPRTDSGPYLENGSVIAAADTTIPQEVGPMLDQVSALMDTIPQDTLSHLLDETFEAFNGTGYDFGSLLDSAATITRDANAISDRTRALIDDSVPFLEAQEQTTDSTRTWARSMAGITGQLSDNDPEFRSVLANGPGFAQETSRLLEQVKPTLPVLLANMTTIGQVGVTYNPSIEQLLVLLPPYVAQIQTYAPINNPVGMPGGDFSLGLGDPPSCTVGFLPPSAWRSPSDTEVIDTPDDIYCKLPQDSPIAVRGARNYPCMGHPGKRAPTVELCNDPEGFQPLATRQHALGPYPIDPNLIAQGIPPDNRALPDSQTFGPIEGTPLPVGVTAPPPPAPLSPPNAPPPSFAGTGPGPLLPGQPIYLDPPVTPPPPEQIYNPATTPDDPAHSPHATEVPLPPGAAPDQVPLPPGVVGIPNPGTSAAPQAAPSAFGSNGSDGPSVAVAKYNPRTGEYMGADGKLYQQADLAQTPKSWTDLLPT</sequence>
<keyword evidence="2" id="KW-0472">Membrane</keyword>
<keyword evidence="2" id="KW-1133">Transmembrane helix</keyword>
<name>A0A3S4SZ80_MYCCI</name>
<evidence type="ECO:0000259" key="4">
    <source>
        <dbReference type="Pfam" id="PF11887"/>
    </source>
</evidence>
<dbReference type="AlphaFoldDB" id="A0A3S4SZ80"/>
<feature type="compositionally biased region" description="Pro residues" evidence="1">
    <location>
        <begin position="441"/>
        <end position="457"/>
    </location>
</feature>
<dbReference type="PANTHER" id="PTHR33371">
    <property type="entry name" value="INTERMEMBRANE PHOSPHOLIPID TRANSPORT SYSTEM BINDING PROTEIN MLAD-RELATED"/>
    <property type="match status" value="1"/>
</dbReference>
<evidence type="ECO:0000313" key="6">
    <source>
        <dbReference type="Proteomes" id="UP000282551"/>
    </source>
</evidence>
<keyword evidence="2" id="KW-0812">Transmembrane</keyword>
<dbReference type="InterPro" id="IPR003399">
    <property type="entry name" value="Mce/MlaD"/>
</dbReference>
<dbReference type="InterPro" id="IPR024516">
    <property type="entry name" value="Mce_C"/>
</dbReference>
<dbReference type="OrthoDB" id="4741753at2"/>